<keyword evidence="2" id="KW-0732">Signal</keyword>
<feature type="signal peptide" evidence="2">
    <location>
        <begin position="1"/>
        <end position="22"/>
    </location>
</feature>
<feature type="region of interest" description="Disordered" evidence="1">
    <location>
        <begin position="29"/>
        <end position="62"/>
    </location>
</feature>
<accession>A0A917P9F5</accession>
<dbReference type="SUPFAM" id="SSF56601">
    <property type="entry name" value="beta-lactamase/transpeptidase-like"/>
    <property type="match status" value="1"/>
</dbReference>
<reference evidence="4" key="2">
    <citation type="submission" date="2020-09" db="EMBL/GenBank/DDBJ databases">
        <authorList>
            <person name="Sun Q."/>
            <person name="Ohkuma M."/>
        </authorList>
    </citation>
    <scope>NUCLEOTIDE SEQUENCE</scope>
    <source>
        <strain evidence="4">JCM 14371</strain>
    </source>
</reference>
<proteinExistence type="predicted"/>
<dbReference type="PANTHER" id="PTHR35333">
    <property type="entry name" value="BETA-LACTAMASE"/>
    <property type="match status" value="1"/>
</dbReference>
<evidence type="ECO:0000259" key="3">
    <source>
        <dbReference type="Pfam" id="PF13354"/>
    </source>
</evidence>
<dbReference type="EMBL" id="BMOE01000002">
    <property type="protein sequence ID" value="GGJ67507.1"/>
    <property type="molecule type" value="Genomic_DNA"/>
</dbReference>
<keyword evidence="5" id="KW-1185">Reference proteome</keyword>
<comment type="caution">
    <text evidence="4">The sequence shown here is derived from an EMBL/GenBank/DDBJ whole genome shotgun (WGS) entry which is preliminary data.</text>
</comment>
<dbReference type="GO" id="GO:0030655">
    <property type="term" value="P:beta-lactam antibiotic catabolic process"/>
    <property type="evidence" value="ECO:0007669"/>
    <property type="project" value="InterPro"/>
</dbReference>
<dbReference type="Gene3D" id="3.40.710.10">
    <property type="entry name" value="DD-peptidase/beta-lactamase superfamily"/>
    <property type="match status" value="1"/>
</dbReference>
<dbReference type="InterPro" id="IPR045155">
    <property type="entry name" value="Beta-lactam_cat"/>
</dbReference>
<keyword evidence="4" id="KW-0378">Hydrolase</keyword>
<organism evidence="4 5">
    <name type="scientific">Deinococcus aquiradiocola</name>
    <dbReference type="NCBI Taxonomy" id="393059"/>
    <lineage>
        <taxon>Bacteria</taxon>
        <taxon>Thermotogati</taxon>
        <taxon>Deinococcota</taxon>
        <taxon>Deinococci</taxon>
        <taxon>Deinococcales</taxon>
        <taxon>Deinococcaceae</taxon>
        <taxon>Deinococcus</taxon>
    </lineage>
</organism>
<feature type="chain" id="PRO_5036972578" evidence="2">
    <location>
        <begin position="23"/>
        <end position="391"/>
    </location>
</feature>
<reference evidence="4" key="1">
    <citation type="journal article" date="2014" name="Int. J. Syst. Evol. Microbiol.">
        <title>Complete genome sequence of Corynebacterium casei LMG S-19264T (=DSM 44701T), isolated from a smear-ripened cheese.</title>
        <authorList>
            <consortium name="US DOE Joint Genome Institute (JGI-PGF)"/>
            <person name="Walter F."/>
            <person name="Albersmeier A."/>
            <person name="Kalinowski J."/>
            <person name="Ruckert C."/>
        </authorList>
    </citation>
    <scope>NUCLEOTIDE SEQUENCE</scope>
    <source>
        <strain evidence="4">JCM 14371</strain>
    </source>
</reference>
<evidence type="ECO:0000313" key="5">
    <source>
        <dbReference type="Proteomes" id="UP000635726"/>
    </source>
</evidence>
<dbReference type="AlphaFoldDB" id="A0A917P9F5"/>
<gene>
    <name evidence="4" type="ORF">GCM10008939_09800</name>
</gene>
<dbReference type="InterPro" id="IPR012338">
    <property type="entry name" value="Beta-lactam/transpept-like"/>
</dbReference>
<sequence>MSRLRTALLSLLLCGAPVTAQALPALPPSTPVLPDSSPPAGPAPTLPPVPPAPEPALRCGSGASVPSTVSAVPLPSGVTGRVSFYAAEYDPVTLKAVRAVTLGDPDAVHPLASSFKPLVVQGVLQDVDAGRFTLGTPFTTTAENRSIESYPPGTNTLLKLARRAIILSDNTASDILHLAYGPERLARIVRARSACTTVLLTTKAWWGAQAGLAPQVLTGDTAAGARGYAGQPFEARLGTAAALIAASRAVTGPDVERALDVSFHGPAYTPDLEVYIQNTSTARAYTDLMVGTMSGRMLAPATRSAFRDMLSSGCCRPVTPNLASRYWGAKAGSGWRVVTLTGEVETRDGRVFGYTYLNDGSDTRDSLEMERQIRPVVQWIERNLLNLQRGP</sequence>
<dbReference type="GO" id="GO:0008800">
    <property type="term" value="F:beta-lactamase activity"/>
    <property type="evidence" value="ECO:0007669"/>
    <property type="project" value="InterPro"/>
</dbReference>
<evidence type="ECO:0000256" key="1">
    <source>
        <dbReference type="SAM" id="MobiDB-lite"/>
    </source>
</evidence>
<protein>
    <submittedName>
        <fullName evidence="4">Serine hydrolase</fullName>
    </submittedName>
</protein>
<name>A0A917P9F5_9DEIO</name>
<dbReference type="GO" id="GO:0046677">
    <property type="term" value="P:response to antibiotic"/>
    <property type="evidence" value="ECO:0007669"/>
    <property type="project" value="InterPro"/>
</dbReference>
<dbReference type="PANTHER" id="PTHR35333:SF4">
    <property type="entry name" value="SLR0121 PROTEIN"/>
    <property type="match status" value="1"/>
</dbReference>
<evidence type="ECO:0000256" key="2">
    <source>
        <dbReference type="SAM" id="SignalP"/>
    </source>
</evidence>
<feature type="compositionally biased region" description="Pro residues" evidence="1">
    <location>
        <begin position="29"/>
        <end position="54"/>
    </location>
</feature>
<dbReference type="Proteomes" id="UP000635726">
    <property type="component" value="Unassembled WGS sequence"/>
</dbReference>
<evidence type="ECO:0000313" key="4">
    <source>
        <dbReference type="EMBL" id="GGJ67507.1"/>
    </source>
</evidence>
<feature type="domain" description="Beta-lactamase class A catalytic" evidence="3">
    <location>
        <begin position="105"/>
        <end position="346"/>
    </location>
</feature>
<dbReference type="Pfam" id="PF13354">
    <property type="entry name" value="Beta-lactamase2"/>
    <property type="match status" value="1"/>
</dbReference>
<dbReference type="RefSeq" id="WP_229670777.1">
    <property type="nucleotide sequence ID" value="NZ_BMOE01000002.1"/>
</dbReference>
<dbReference type="InterPro" id="IPR000871">
    <property type="entry name" value="Beta-lactam_class-A"/>
</dbReference>